<dbReference type="InParanoid" id="A0A7N8XQA6"/>
<dbReference type="GO" id="GO:0006749">
    <property type="term" value="P:glutathione metabolic process"/>
    <property type="evidence" value="ECO:0007669"/>
    <property type="project" value="TreeGrafter"/>
</dbReference>
<name>A0A7N8XQA6_9TELE</name>
<evidence type="ECO:0000256" key="1">
    <source>
        <dbReference type="ARBA" id="ARBA00006494"/>
    </source>
</evidence>
<dbReference type="PANTHER" id="PTHR42943:SF2">
    <property type="entry name" value="GLUTATHIONE S-TRANSFERASE KAPPA 1"/>
    <property type="match status" value="1"/>
</dbReference>
<organism evidence="11 12">
    <name type="scientific">Mastacembelus armatus</name>
    <name type="common">zig-zag eel</name>
    <dbReference type="NCBI Taxonomy" id="205130"/>
    <lineage>
        <taxon>Eukaryota</taxon>
        <taxon>Metazoa</taxon>
        <taxon>Chordata</taxon>
        <taxon>Craniata</taxon>
        <taxon>Vertebrata</taxon>
        <taxon>Euteleostomi</taxon>
        <taxon>Actinopterygii</taxon>
        <taxon>Neopterygii</taxon>
        <taxon>Teleostei</taxon>
        <taxon>Neoteleostei</taxon>
        <taxon>Acanthomorphata</taxon>
        <taxon>Anabantaria</taxon>
        <taxon>Synbranchiformes</taxon>
        <taxon>Mastacembelidae</taxon>
        <taxon>Mastacembelus</taxon>
    </lineage>
</organism>
<evidence type="ECO:0000256" key="6">
    <source>
        <dbReference type="ARBA" id="ARBA00080274"/>
    </source>
</evidence>
<evidence type="ECO:0000259" key="10">
    <source>
        <dbReference type="Pfam" id="PF01323"/>
    </source>
</evidence>
<comment type="catalytic activity">
    <reaction evidence="4">
        <text>RX + glutathione = an S-substituted glutathione + a halide anion + H(+)</text>
        <dbReference type="Rhea" id="RHEA:16437"/>
        <dbReference type="ChEBI" id="CHEBI:15378"/>
        <dbReference type="ChEBI" id="CHEBI:16042"/>
        <dbReference type="ChEBI" id="CHEBI:17792"/>
        <dbReference type="ChEBI" id="CHEBI:57925"/>
        <dbReference type="ChEBI" id="CHEBI:90779"/>
        <dbReference type="EC" id="2.5.1.18"/>
    </reaction>
</comment>
<proteinExistence type="inferred from homology"/>
<dbReference type="InterPro" id="IPR051924">
    <property type="entry name" value="GST_Kappa/NadH"/>
</dbReference>
<accession>A0A7N8XQA6</accession>
<dbReference type="GO" id="GO:0004602">
    <property type="term" value="F:glutathione peroxidase activity"/>
    <property type="evidence" value="ECO:0007669"/>
    <property type="project" value="TreeGrafter"/>
</dbReference>
<reference evidence="11" key="2">
    <citation type="submission" date="2025-09" db="UniProtKB">
        <authorList>
            <consortium name="Ensembl"/>
        </authorList>
    </citation>
    <scope>IDENTIFICATION</scope>
</reference>
<evidence type="ECO:0000256" key="2">
    <source>
        <dbReference type="ARBA" id="ARBA00012452"/>
    </source>
</evidence>
<reference evidence="11" key="1">
    <citation type="submission" date="2025-08" db="UniProtKB">
        <authorList>
            <consortium name="Ensembl"/>
        </authorList>
    </citation>
    <scope>IDENTIFICATION</scope>
</reference>
<dbReference type="Gene3D" id="3.40.30.10">
    <property type="entry name" value="Glutaredoxin"/>
    <property type="match status" value="1"/>
</dbReference>
<sequence>MTSKKVVELFYDVASPYSWLGFEVCALLNDRINTTTEECAKKKKKKKVFTDIFVYLWFQVICRYKNVWNIDLKFRPAFLGGVMKGSGNKSPAMVQKKVLYMDKDLSRLRDYFNVPMQHPADPIGVIFKKGSLSAMRFLTAVQEREGGNTMAEQVSRELFLRIWNEDKDITEPGSLSEAAVKAGLSESEIKELLELYTSPKMKDKLRSTTQDALDYGAFGFPLLVCHVNSKAEVFFGSDRFELMAHCIGEQTTSLSNTNK</sequence>
<dbReference type="AlphaFoldDB" id="A0A7N8XQA6"/>
<dbReference type="Proteomes" id="UP000261640">
    <property type="component" value="Unplaced"/>
</dbReference>
<keyword evidence="3" id="KW-0808">Transferase</keyword>
<dbReference type="EC" id="2.5.1.18" evidence="2"/>
<dbReference type="GeneTree" id="ENSGT00440000033697"/>
<dbReference type="Ensembl" id="ENSMAMT00000052264.1">
    <property type="protein sequence ID" value="ENSMAMP00000049088.1"/>
    <property type="gene ID" value="ENSMAMG00000024388.1"/>
</dbReference>
<evidence type="ECO:0000256" key="4">
    <source>
        <dbReference type="ARBA" id="ARBA00047960"/>
    </source>
</evidence>
<dbReference type="GO" id="GO:0005777">
    <property type="term" value="C:peroxisome"/>
    <property type="evidence" value="ECO:0007669"/>
    <property type="project" value="TreeGrafter"/>
</dbReference>
<evidence type="ECO:0000313" key="11">
    <source>
        <dbReference type="Ensembl" id="ENSMAMP00000049088.1"/>
    </source>
</evidence>
<dbReference type="GO" id="GO:0005739">
    <property type="term" value="C:mitochondrion"/>
    <property type="evidence" value="ECO:0007669"/>
    <property type="project" value="TreeGrafter"/>
</dbReference>
<dbReference type="InterPro" id="IPR036249">
    <property type="entry name" value="Thioredoxin-like_sf"/>
</dbReference>
<evidence type="ECO:0000256" key="7">
    <source>
        <dbReference type="ARBA" id="ARBA00081396"/>
    </source>
</evidence>
<protein>
    <recommendedName>
        <fullName evidence="5">Glutathione S-transferase kappa 1</fullName>
        <ecNumber evidence="2">2.5.1.18</ecNumber>
    </recommendedName>
    <alternativeName>
        <fullName evidence="8">GST 13-13</fullName>
    </alternativeName>
    <alternativeName>
        <fullName evidence="9">GST class-kappa</fullName>
    </alternativeName>
    <alternativeName>
        <fullName evidence="6">GSTK1-1</fullName>
    </alternativeName>
    <alternativeName>
        <fullName evidence="7">Glutathione S-transferase subunit 13</fullName>
    </alternativeName>
</protein>
<feature type="domain" description="DSBA-like thioredoxin" evidence="10">
    <location>
        <begin position="53"/>
        <end position="245"/>
    </location>
</feature>
<evidence type="ECO:0000256" key="8">
    <source>
        <dbReference type="ARBA" id="ARBA00082109"/>
    </source>
</evidence>
<dbReference type="GO" id="GO:0004364">
    <property type="term" value="F:glutathione transferase activity"/>
    <property type="evidence" value="ECO:0007669"/>
    <property type="project" value="UniProtKB-EC"/>
</dbReference>
<dbReference type="PANTHER" id="PTHR42943">
    <property type="entry name" value="GLUTATHIONE S-TRANSFERASE KAPPA"/>
    <property type="match status" value="1"/>
</dbReference>
<dbReference type="SUPFAM" id="SSF52833">
    <property type="entry name" value="Thioredoxin-like"/>
    <property type="match status" value="1"/>
</dbReference>
<evidence type="ECO:0000313" key="12">
    <source>
        <dbReference type="Proteomes" id="UP000261640"/>
    </source>
</evidence>
<dbReference type="FunFam" id="3.40.30.10:FF:000096">
    <property type="entry name" value="Glutathione S-transferase kappa"/>
    <property type="match status" value="1"/>
</dbReference>
<dbReference type="FunCoup" id="A0A7N8XQA6">
    <property type="interactions" value="882"/>
</dbReference>
<evidence type="ECO:0000256" key="5">
    <source>
        <dbReference type="ARBA" id="ARBA00073833"/>
    </source>
</evidence>
<evidence type="ECO:0000256" key="9">
    <source>
        <dbReference type="ARBA" id="ARBA00083519"/>
    </source>
</evidence>
<dbReference type="Pfam" id="PF01323">
    <property type="entry name" value="DSBA"/>
    <property type="match status" value="1"/>
</dbReference>
<comment type="similarity">
    <text evidence="1">Belongs to the GST superfamily. Kappa family.</text>
</comment>
<keyword evidence="12" id="KW-1185">Reference proteome</keyword>
<evidence type="ECO:0000256" key="3">
    <source>
        <dbReference type="ARBA" id="ARBA00022679"/>
    </source>
</evidence>
<dbReference type="InterPro" id="IPR001853">
    <property type="entry name" value="DSBA-like_thioredoxin_dom"/>
</dbReference>